<sequence length="2969" mass="322133">MILSDQKIQHVSTITHDGKVVVFGTGPDGTLWYTVKRSGFEDTALNADADPFGLEGFKKLRLGASIPDPSVIESEKNSLSDKDGNVLVRSVYGSSDEVVKSVDAPVQVVSALNQLFVFRQSPGGKILVNRFVLDGMTNELVPRLEVRFRRSKQRLKPQKSATSKDGGSFDNLDYRDIDGNYFYEGALELGFAGTVANGWFSPVFVPTAESDRNRWHLFVHDAAAGKLVLYTVGSGENGLFDVKDYLYARRDPSNAKNTLYQSVPGIVRRTIDLTGLTVAGGPSATTYDLQKEVMTDAGPQLMRDTMRVMLAVPVKATGSEVVKTAVLDFALAADGTLSQIDPTPDQSEILRSDQREVVTPLSLFDGIKEIADESPPPFGTIVATERGGDDKLQIRSKDSLPADLKTGAKVKIRGTQSYDGHYKVLSVDKATFQVAARFENNEAGFWEVAPDKQTGLVFDNMVVGAEKTADNKLMIVCPAHDLKVGDEVQISGTQTYDGIFPITSLVASKRAFVLNAPYFAGEAANLSKVVRRGLRMDGNDCVETPDLELAPPSPERRLGRTFSAWVRVDAAGNLEQSLVKDSGGMMDLALGADNKAKLVVRMSDGRARTVTDPSAMPAGAWVHYAGTVDYVTKTGGDTRIALCRDGVEVAQQTVEHAMPCHLRDQVIGFDGTNAYVEVPGFASPTQAMTVSVWARSATPTWNADGCLVSKRDAFIMHPIAGTKEVRFYVFLDGIGLKLIACTPADIQAWHLYTGTYDGQTLRLYVDGALVSELPCASTIQADSHAMWIGADDCPGNRYLNGRVAGLELWSRARTQAEIAEDMAKQKTGREAGLVGYWPLDNGTTKDMSPAKRHGVLKGNLAWTKAAYLHPQAALPAAPGVKLARTMKLDGVDDFIEVPAHASPTGAITVSVWARSATPTWNSYGCLVSKRSSFMFHPWQGSRNIDFRLWINGAQVTAPFTPADIEGWHLYTGSYDGSQVRFYIDGALVAQAPASGPIDADASGVMYIGHDDGYGPTERNFNGQLADVQVWSSARSQADIQADMHRKLKLTGKESGLVGYWPLDAGAGDLSPNQRSGSIKGNPALVSAGATHTLGQAFRGEISGVQIWDEARSAADVKATMHVNLSGKENGLAAYYRMGAVVYEEQPPIVPDFSHHGRNAVVYGDPYAGARRLNRATGSGKKVVRYGSEELLAVSKRGVYEESFEFRVTSPDAAFDPSNADGTGRRLFTFSYWGKSSRGSKERKEFPAGSVQQSDFASLGGGWYKATCQVVVPDGVSLMRAFEISDVRGKWGAESSAPAAEWTSIDVRKHRIRLISDSVTRDRYTDATVLSSLPAQAQAVLDDLTRMGRAEAKVGRIEGQIRDLMERIDVAKNNQRYVDERNDLASKVPTLQAQKTAAQNERRAIVDDRWSYYHQVLNLHSGKDMTAGTELNVYQYGAWGKDALDYQRWRVEDRGDGYFHILQQHSGLALGVPGNGGKDADLRLAALAGEWNMQWKLHCLDSSASYYALAPRHNESLFVEVAWEATNDGAAIQLWDWRGGNHQKWHVLKSSDMTREAKGALKLKDEKIASIDSDIGAKQARIDWLNDVLAANESLAALESQLAAAQADLNQSRTDLATRNTAVMSGLAKAPPATMPAIATDVRNLVTAGAVLDFAQPTGRVRLAESCEGNVLLTYFDPQGRMRATAYDAAADSRNATFEQWLPDAARASADIRDSGDKVTLQKAVSLPASGWTCEAWVQYPLATRSDGAAYDANVVASADTTPDVPLMVRKGNRLGLMVDGWFFDSGVDLKRTIAAGWHHVAVATSKGTTAFYADGEKVGSRKTLQPAIRLKGAADYVEVPAHANPTTAITVSIWARSATPSWNGSGFLVSKRDAFVMHPAAGSRQIQFYVFVSGQGWKAASFTPADIQGWHLYTGTFDGSYIRLYVDGDLAAELRVEGSIQAASGPMYIGYDNGNNAYFKGDIAEVSIWRSARSLADVREDIYRSFNGDEADLVGYWRMDDVEEGGVVKVKDLTPNKRDGLLKGAPEDATITTARAMDIKVLGNTPSGGSPVGRLADVRLWALGLTDAEVAAHARASISGNEPGLVGYWPFDEAAGATALDRSAGGLAHGSLLGVEWMGLTANLGHPGSKVLRLPDRGKTYVQCPAIAPVTTGFTFECWARRSGADAGPHQFIAGMPGQGGAGMFILGFIDTSKIMLGIAGTNVTSAPDYKDDGDWHHICATCDQLTKTVRIYYDGVKVEEKTATGDLTVSGALSIGKFPTADVYFRGDLAEVRIWDRARTEAEIRANMRRRLAGAEPNLLACYPLDEVSGDRKVKDKKTGVYQGQINGSATVVPTTSLPVAVAESLITTEYSSVEVGPEGKKQALMRRIFGFTTGGQAQLWPEQRVEELTLQWVGNTQINPTLLGYIEGAPPVPSENLTVDEDYNGATAVTLRQSDETSYSWQRSETIHGGLSMDGFLGAAWGVEAGPAFISSKVSEGQAGAIFNYAFEKTDTKDTSITAASTLAMSDTLELSGIAEDKASCARVGKRWVPKNVGYALVISGMADVFVTKLKRSGRMVSYDIRPVEGVPLDVNTITFLINPTYTLNGSLDGMVGSMPADPTFYPHVPDMRAQYGSLYPASYFRIKEAYALKDAIERQDKERESFFYNFSADQVDQLHAFSEPSAPGVPVGGTQVSSKPAKSAEEDLNAMNQQNEEKKKELKSEGEKRQAEIKGKYKTLEGRVRAGAAFADWQLRMESIQTRARKRNIVNTYVWDGDGGLRAEEQSFAGTIEHSISTEMSHSGGIGANADAAVCGFKFSLSLVGSGGKVDANSKRLSTSKSLELSVDLSGVEKRGLTDPGDNPLVPGEKVDRYRFMTFYLEGNTDHFGDFFSYVVDPVWLMSNDEEARALRQAGAAKPNKCWRVLHRVTYVERPVLMGFGRDTRALAMGNVDEVVTDYFADLERKHQVIDVRLGGIEDRLAAIVAKLGA</sequence>
<evidence type="ECO:0000313" key="10">
    <source>
        <dbReference type="Proteomes" id="UP000075260"/>
    </source>
</evidence>
<keyword evidence="6" id="KW-0175">Coiled coil</keyword>
<dbReference type="InterPro" id="IPR013320">
    <property type="entry name" value="ConA-like_dom_sf"/>
</dbReference>
<keyword evidence="5" id="KW-1015">Disulfide bond</keyword>
<name>A0A150QYW2_SORCE</name>
<dbReference type="PROSITE" id="PS50231">
    <property type="entry name" value="RICIN_B_LECTIN"/>
    <property type="match status" value="1"/>
</dbReference>
<comment type="caution">
    <text evidence="9">The sequence shown here is derived from an EMBL/GenBank/DDBJ whole genome shotgun (WGS) entry which is preliminary data.</text>
</comment>
<dbReference type="Gene3D" id="2.60.120.200">
    <property type="match status" value="8"/>
</dbReference>
<dbReference type="PANTHER" id="PTHR19277">
    <property type="entry name" value="PENTRAXIN"/>
    <property type="match status" value="1"/>
</dbReference>
<reference evidence="9 10" key="1">
    <citation type="submission" date="2014-02" db="EMBL/GenBank/DDBJ databases">
        <title>The small core and large imbalanced accessory genome model reveals a collaborative survival strategy of Sorangium cellulosum strains in nature.</title>
        <authorList>
            <person name="Han K."/>
            <person name="Peng R."/>
            <person name="Blom J."/>
            <person name="Li Y.-Z."/>
        </authorList>
    </citation>
    <scope>NUCLEOTIDE SEQUENCE [LARGE SCALE GENOMIC DNA]</scope>
    <source>
        <strain evidence="9 10">So0008-312</strain>
    </source>
</reference>
<evidence type="ECO:0000256" key="5">
    <source>
        <dbReference type="ARBA" id="ARBA00023157"/>
    </source>
</evidence>
<gene>
    <name evidence="9" type="ORF">BE15_04030</name>
</gene>
<keyword evidence="4" id="KW-0106">Calcium</keyword>
<dbReference type="EMBL" id="JEMA01000212">
    <property type="protein sequence ID" value="KYF73135.1"/>
    <property type="molecule type" value="Genomic_DNA"/>
</dbReference>
<dbReference type="Proteomes" id="UP000075260">
    <property type="component" value="Unassembled WGS sequence"/>
</dbReference>
<dbReference type="Pfam" id="PF13385">
    <property type="entry name" value="Laminin_G_3"/>
    <property type="match status" value="6"/>
</dbReference>
<dbReference type="InterPro" id="IPR035992">
    <property type="entry name" value="Ricin_B-like_lectins"/>
</dbReference>
<dbReference type="PANTHER" id="PTHR19277:SF125">
    <property type="entry name" value="B6"/>
    <property type="match status" value="1"/>
</dbReference>
<protein>
    <recommendedName>
        <fullName evidence="8">LamG-like jellyroll fold domain-containing protein</fullName>
    </recommendedName>
</protein>
<feature type="domain" description="LamG-like jellyroll fold" evidence="8">
    <location>
        <begin position="905"/>
        <end position="1037"/>
    </location>
</feature>
<dbReference type="Gene3D" id="2.80.10.50">
    <property type="match status" value="1"/>
</dbReference>
<keyword evidence="3" id="KW-0732">Signal</keyword>
<dbReference type="OrthoDB" id="5523752at2"/>
<organism evidence="9 10">
    <name type="scientific">Sorangium cellulosum</name>
    <name type="common">Polyangium cellulosum</name>
    <dbReference type="NCBI Taxonomy" id="56"/>
    <lineage>
        <taxon>Bacteria</taxon>
        <taxon>Pseudomonadati</taxon>
        <taxon>Myxococcota</taxon>
        <taxon>Polyangia</taxon>
        <taxon>Polyangiales</taxon>
        <taxon>Polyangiaceae</taxon>
        <taxon>Sorangium</taxon>
    </lineage>
</organism>
<feature type="domain" description="LamG-like jellyroll fold" evidence="8">
    <location>
        <begin position="1847"/>
        <end position="1976"/>
    </location>
</feature>
<evidence type="ECO:0000256" key="4">
    <source>
        <dbReference type="ARBA" id="ARBA00022837"/>
    </source>
</evidence>
<feature type="domain" description="LamG-like jellyroll fold" evidence="8">
    <location>
        <begin position="2152"/>
        <end position="2283"/>
    </location>
</feature>
<evidence type="ECO:0000256" key="7">
    <source>
        <dbReference type="SAM" id="MobiDB-lite"/>
    </source>
</evidence>
<evidence type="ECO:0000256" key="1">
    <source>
        <dbReference type="ARBA" id="ARBA00001913"/>
    </source>
</evidence>
<dbReference type="SUPFAM" id="SSF50370">
    <property type="entry name" value="Ricin B-like lectins"/>
    <property type="match status" value="1"/>
</dbReference>
<accession>A0A150QYW2</accession>
<dbReference type="GO" id="GO:0046872">
    <property type="term" value="F:metal ion binding"/>
    <property type="evidence" value="ECO:0007669"/>
    <property type="project" value="UniProtKB-KW"/>
</dbReference>
<dbReference type="InterPro" id="IPR051360">
    <property type="entry name" value="Neuronal_Pentraxin_Related"/>
</dbReference>
<dbReference type="SMART" id="SM00560">
    <property type="entry name" value="LamGL"/>
    <property type="match status" value="4"/>
</dbReference>
<evidence type="ECO:0000256" key="6">
    <source>
        <dbReference type="SAM" id="Coils"/>
    </source>
</evidence>
<evidence type="ECO:0000256" key="3">
    <source>
        <dbReference type="ARBA" id="ARBA00022729"/>
    </source>
</evidence>
<proteinExistence type="predicted"/>
<dbReference type="Pfam" id="PF14200">
    <property type="entry name" value="RicinB_lectin_2"/>
    <property type="match status" value="1"/>
</dbReference>
<evidence type="ECO:0000313" key="9">
    <source>
        <dbReference type="EMBL" id="KYF73135.1"/>
    </source>
</evidence>
<dbReference type="CDD" id="cd00161">
    <property type="entry name" value="beta-trefoil_Ricin-like"/>
    <property type="match status" value="1"/>
</dbReference>
<evidence type="ECO:0000259" key="8">
    <source>
        <dbReference type="SMART" id="SM00560"/>
    </source>
</evidence>
<feature type="region of interest" description="Disordered" evidence="7">
    <location>
        <begin position="2661"/>
        <end position="2711"/>
    </location>
</feature>
<feature type="compositionally biased region" description="Basic and acidic residues" evidence="7">
    <location>
        <begin position="2694"/>
        <end position="2711"/>
    </location>
</feature>
<comment type="cofactor">
    <cofactor evidence="1">
        <name>Ca(2+)</name>
        <dbReference type="ChEBI" id="CHEBI:29108"/>
    </cofactor>
</comment>
<evidence type="ECO:0000256" key="2">
    <source>
        <dbReference type="ARBA" id="ARBA00022723"/>
    </source>
</evidence>
<feature type="coiled-coil region" evidence="6">
    <location>
        <begin position="1587"/>
        <end position="1614"/>
    </location>
</feature>
<feature type="coiled-coil region" evidence="6">
    <location>
        <begin position="1346"/>
        <end position="1373"/>
    </location>
</feature>
<dbReference type="InterPro" id="IPR006558">
    <property type="entry name" value="LamG-like"/>
</dbReference>
<keyword evidence="2" id="KW-0479">Metal-binding</keyword>
<dbReference type="SUPFAM" id="SSF49899">
    <property type="entry name" value="Concanavalin A-like lectins/glucanases"/>
    <property type="match status" value="8"/>
</dbReference>
<dbReference type="RefSeq" id="WP_061605900.1">
    <property type="nucleotide sequence ID" value="NZ_JEMA01000212.1"/>
</dbReference>
<feature type="domain" description="LamG-like jellyroll fold" evidence="8">
    <location>
        <begin position="686"/>
        <end position="816"/>
    </location>
</feature>
<dbReference type="InterPro" id="IPR000772">
    <property type="entry name" value="Ricin_B_lectin"/>
</dbReference>